<keyword evidence="2" id="KW-0732">Signal</keyword>
<feature type="chain" id="PRO_5046732479" evidence="2">
    <location>
        <begin position="27"/>
        <end position="413"/>
    </location>
</feature>
<evidence type="ECO:0000313" key="4">
    <source>
        <dbReference type="Proteomes" id="UP001161390"/>
    </source>
</evidence>
<reference evidence="3" key="2">
    <citation type="submission" date="2023-01" db="EMBL/GenBank/DDBJ databases">
        <title>Draft genome sequence of Algimonas porphyrae strain NBRC 108216.</title>
        <authorList>
            <person name="Sun Q."/>
            <person name="Mori K."/>
        </authorList>
    </citation>
    <scope>NUCLEOTIDE SEQUENCE</scope>
    <source>
        <strain evidence="3">NBRC 108216</strain>
    </source>
</reference>
<dbReference type="RefSeq" id="WP_284371468.1">
    <property type="nucleotide sequence ID" value="NZ_BSNJ01000003.1"/>
</dbReference>
<feature type="compositionally biased region" description="Low complexity" evidence="1">
    <location>
        <begin position="335"/>
        <end position="351"/>
    </location>
</feature>
<evidence type="ECO:0000256" key="2">
    <source>
        <dbReference type="SAM" id="SignalP"/>
    </source>
</evidence>
<dbReference type="Proteomes" id="UP001161390">
    <property type="component" value="Unassembled WGS sequence"/>
</dbReference>
<protein>
    <submittedName>
        <fullName evidence="3">Uncharacterized protein</fullName>
    </submittedName>
</protein>
<accession>A0ABQ5V0J6</accession>
<comment type="caution">
    <text evidence="3">The sequence shown here is derived from an EMBL/GenBank/DDBJ whole genome shotgun (WGS) entry which is preliminary data.</text>
</comment>
<feature type="signal peptide" evidence="2">
    <location>
        <begin position="1"/>
        <end position="26"/>
    </location>
</feature>
<organism evidence="3 4">
    <name type="scientific">Algimonas porphyrae</name>
    <dbReference type="NCBI Taxonomy" id="1128113"/>
    <lineage>
        <taxon>Bacteria</taxon>
        <taxon>Pseudomonadati</taxon>
        <taxon>Pseudomonadota</taxon>
        <taxon>Alphaproteobacteria</taxon>
        <taxon>Maricaulales</taxon>
        <taxon>Robiginitomaculaceae</taxon>
        <taxon>Algimonas</taxon>
    </lineage>
</organism>
<feature type="compositionally biased region" description="Pro residues" evidence="1">
    <location>
        <begin position="396"/>
        <end position="406"/>
    </location>
</feature>
<evidence type="ECO:0000256" key="1">
    <source>
        <dbReference type="SAM" id="MobiDB-lite"/>
    </source>
</evidence>
<reference evidence="3" key="1">
    <citation type="journal article" date="2014" name="Int. J. Syst. Evol. Microbiol.">
        <title>Complete genome of a new Firmicutes species belonging to the dominant human colonic microbiota ('Ruminococcus bicirculans') reveals two chromosomes and a selective capacity to utilize plant glucans.</title>
        <authorList>
            <consortium name="NISC Comparative Sequencing Program"/>
            <person name="Wegmann U."/>
            <person name="Louis P."/>
            <person name="Goesmann A."/>
            <person name="Henrissat B."/>
            <person name="Duncan S.H."/>
            <person name="Flint H.J."/>
        </authorList>
    </citation>
    <scope>NUCLEOTIDE SEQUENCE</scope>
    <source>
        <strain evidence="3">NBRC 108216</strain>
    </source>
</reference>
<dbReference type="EMBL" id="BSNJ01000003">
    <property type="protein sequence ID" value="GLQ20694.1"/>
    <property type="molecule type" value="Genomic_DNA"/>
</dbReference>
<feature type="compositionally biased region" description="Polar residues" evidence="1">
    <location>
        <begin position="366"/>
        <end position="378"/>
    </location>
</feature>
<proteinExistence type="predicted"/>
<feature type="region of interest" description="Disordered" evidence="1">
    <location>
        <begin position="335"/>
        <end position="413"/>
    </location>
</feature>
<gene>
    <name evidence="3" type="ORF">GCM10007854_16490</name>
</gene>
<sequence>MTDCRALAGTALWLLTLPLVASPALAGGPAYTPDLVPPNPVAGECYARVKIPARYQNATQKVLTRDAYSVPQIQPPKFETRSQAVMVREASVRYEVRQPTYETVTEQIVTRPAYDKLSVTTPRFQTRVETLQTSAPRLVWKRGNPAQLRAQGYIIHSTADAGIKGQGYRSTTQYGASGGTKCGPMCEIWCLVEEPGQSVTVKRQVMSEPGRIHRTRVPARTETIAKQVVTDPGGVRKIPVPAQYRSLHIDTLVHPGGESRVEVPAEFAQVQTRQLIEDERYEWRRVVCATRTMQAPTVTVPTVKSPIVTRSHPPSNLHSSRYQGTMKIPTRHKTYVTTSRTTHQSTTSQPTVHRKMSGYHFDPATKSYNAASPSTASGHETDRFRTNNYGASAPAYTPPRPDPVPVGPARLRR</sequence>
<keyword evidence="4" id="KW-1185">Reference proteome</keyword>
<name>A0ABQ5V0J6_9PROT</name>
<evidence type="ECO:0000313" key="3">
    <source>
        <dbReference type="EMBL" id="GLQ20694.1"/>
    </source>
</evidence>